<evidence type="ECO:0000256" key="4">
    <source>
        <dbReference type="ARBA" id="ARBA00023136"/>
    </source>
</evidence>
<dbReference type="EMBL" id="DVHL01000016">
    <property type="protein sequence ID" value="HIR65622.1"/>
    <property type="molecule type" value="Genomic_DNA"/>
</dbReference>
<dbReference type="AlphaFoldDB" id="A0A9D1E336"/>
<name>A0A9D1E336_9BACT</name>
<evidence type="ECO:0000256" key="2">
    <source>
        <dbReference type="ARBA" id="ARBA00022692"/>
    </source>
</evidence>
<comment type="caution">
    <text evidence="6">The sequence shown here is derived from an EMBL/GenBank/DDBJ whole genome shotgun (WGS) entry which is preliminary data.</text>
</comment>
<reference evidence="6" key="1">
    <citation type="submission" date="2020-10" db="EMBL/GenBank/DDBJ databases">
        <authorList>
            <person name="Gilroy R."/>
        </authorList>
    </citation>
    <scope>NUCLEOTIDE SEQUENCE</scope>
    <source>
        <strain evidence="6">CHK121-14286</strain>
    </source>
</reference>
<organism evidence="6 7">
    <name type="scientific">Candidatus Fimimonas gallinarum</name>
    <dbReference type="NCBI Taxonomy" id="2840821"/>
    <lineage>
        <taxon>Bacteria</taxon>
        <taxon>Pseudomonadati</taxon>
        <taxon>Myxococcota</taxon>
        <taxon>Myxococcia</taxon>
        <taxon>Myxococcales</taxon>
        <taxon>Cystobacterineae</taxon>
        <taxon>Myxococcaceae</taxon>
        <taxon>Myxococcaceae incertae sedis</taxon>
        <taxon>Candidatus Fimimonas</taxon>
    </lineage>
</organism>
<dbReference type="Pfam" id="PF02674">
    <property type="entry name" value="Colicin_V"/>
    <property type="match status" value="1"/>
</dbReference>
<evidence type="ECO:0000256" key="5">
    <source>
        <dbReference type="SAM" id="Phobius"/>
    </source>
</evidence>
<comment type="subcellular location">
    <subcellularLocation>
        <location evidence="1">Membrane</location>
        <topology evidence="1">Multi-pass membrane protein</topology>
    </subcellularLocation>
</comment>
<sequence length="174" mass="18798">MNIVDYIVLGCMAVALVVGILKGFLKQIFAVVGVFVVAIGTSYLSPYPEQWLASVIENDSTRSLVALIATFIVLALVYGMVTALISKLVNKVHVLGTVNRILGAVLAVAVVYLIFAVIIGFLLGTSETFLPNIKKLAHDAFAESWVANNIYKNNFFGDWLVQLLGEKIPSVLPA</sequence>
<dbReference type="PANTHER" id="PTHR36926">
    <property type="entry name" value="COLICIN V PRODUCTION PROTEIN"/>
    <property type="match status" value="1"/>
</dbReference>
<feature type="transmembrane region" description="Helical" evidence="5">
    <location>
        <begin position="101"/>
        <end position="123"/>
    </location>
</feature>
<reference evidence="6" key="2">
    <citation type="journal article" date="2021" name="PeerJ">
        <title>Extensive microbial diversity within the chicken gut microbiome revealed by metagenomics and culture.</title>
        <authorList>
            <person name="Gilroy R."/>
            <person name="Ravi A."/>
            <person name="Getino M."/>
            <person name="Pursley I."/>
            <person name="Horton D.L."/>
            <person name="Alikhan N.F."/>
            <person name="Baker D."/>
            <person name="Gharbi K."/>
            <person name="Hall N."/>
            <person name="Watson M."/>
            <person name="Adriaenssens E.M."/>
            <person name="Foster-Nyarko E."/>
            <person name="Jarju S."/>
            <person name="Secka A."/>
            <person name="Antonio M."/>
            <person name="Oren A."/>
            <person name="Chaudhuri R.R."/>
            <person name="La Ragione R."/>
            <person name="Hildebrand F."/>
            <person name="Pallen M.J."/>
        </authorList>
    </citation>
    <scope>NUCLEOTIDE SEQUENCE</scope>
    <source>
        <strain evidence="6">CHK121-14286</strain>
    </source>
</reference>
<proteinExistence type="predicted"/>
<accession>A0A9D1E336</accession>
<dbReference type="InterPro" id="IPR003825">
    <property type="entry name" value="Colicin-V_CvpA"/>
</dbReference>
<feature type="transmembrane region" description="Helical" evidence="5">
    <location>
        <begin position="64"/>
        <end position="89"/>
    </location>
</feature>
<feature type="transmembrane region" description="Helical" evidence="5">
    <location>
        <begin position="6"/>
        <end position="21"/>
    </location>
</feature>
<gene>
    <name evidence="6" type="ORF">IAC95_01875</name>
</gene>
<dbReference type="GO" id="GO:0009403">
    <property type="term" value="P:toxin biosynthetic process"/>
    <property type="evidence" value="ECO:0007669"/>
    <property type="project" value="InterPro"/>
</dbReference>
<dbReference type="PANTHER" id="PTHR36926:SF1">
    <property type="entry name" value="COLICIN V PRODUCTION PROTEIN"/>
    <property type="match status" value="1"/>
</dbReference>
<keyword evidence="3 5" id="KW-1133">Transmembrane helix</keyword>
<dbReference type="GO" id="GO:0016020">
    <property type="term" value="C:membrane"/>
    <property type="evidence" value="ECO:0007669"/>
    <property type="project" value="UniProtKB-SubCell"/>
</dbReference>
<evidence type="ECO:0000313" key="6">
    <source>
        <dbReference type="EMBL" id="HIR65622.1"/>
    </source>
</evidence>
<keyword evidence="4 5" id="KW-0472">Membrane</keyword>
<evidence type="ECO:0000313" key="7">
    <source>
        <dbReference type="Proteomes" id="UP000824200"/>
    </source>
</evidence>
<dbReference type="Proteomes" id="UP000824200">
    <property type="component" value="Unassembled WGS sequence"/>
</dbReference>
<feature type="transmembrane region" description="Helical" evidence="5">
    <location>
        <begin position="28"/>
        <end position="44"/>
    </location>
</feature>
<evidence type="ECO:0000256" key="3">
    <source>
        <dbReference type="ARBA" id="ARBA00022989"/>
    </source>
</evidence>
<dbReference type="InterPro" id="IPR052719">
    <property type="entry name" value="CvpA-like"/>
</dbReference>
<keyword evidence="2 5" id="KW-0812">Transmembrane</keyword>
<evidence type="ECO:0000256" key="1">
    <source>
        <dbReference type="ARBA" id="ARBA00004141"/>
    </source>
</evidence>
<protein>
    <submittedName>
        <fullName evidence="6">CvpA family protein</fullName>
    </submittedName>
</protein>